<proteinExistence type="predicted"/>
<sequence length="114" mass="12934">HYGWLPFVDNLLHEEQVKGVHIRSPQVPPVDVLDGQVAPQHLHKHLPELPRREVVQEGVDHRAEVEKRVSDGVQDNVGPQVGRRPPTDLIGHPAISRLARQKRKKTLTRRGGNR</sequence>
<name>A0A3B3T6A6_9TELE</name>
<evidence type="ECO:0000313" key="2">
    <source>
        <dbReference type="Ensembl" id="ENSPKIP00000038008.1"/>
    </source>
</evidence>
<dbReference type="AlphaFoldDB" id="A0A3B3T6A6"/>
<reference evidence="2" key="1">
    <citation type="submission" date="2025-08" db="UniProtKB">
        <authorList>
            <consortium name="Ensembl"/>
        </authorList>
    </citation>
    <scope>IDENTIFICATION</scope>
</reference>
<accession>A0A3B3T6A6</accession>
<reference evidence="2" key="2">
    <citation type="submission" date="2025-09" db="UniProtKB">
        <authorList>
            <consortium name="Ensembl"/>
        </authorList>
    </citation>
    <scope>IDENTIFICATION</scope>
</reference>
<feature type="compositionally biased region" description="Basic residues" evidence="1">
    <location>
        <begin position="99"/>
        <end position="114"/>
    </location>
</feature>
<dbReference type="Proteomes" id="UP000261540">
    <property type="component" value="Unplaced"/>
</dbReference>
<evidence type="ECO:0000313" key="3">
    <source>
        <dbReference type="Proteomes" id="UP000261540"/>
    </source>
</evidence>
<keyword evidence="3" id="KW-1185">Reference proteome</keyword>
<feature type="region of interest" description="Disordered" evidence="1">
    <location>
        <begin position="70"/>
        <end position="114"/>
    </location>
</feature>
<protein>
    <submittedName>
        <fullName evidence="2">Uncharacterized protein</fullName>
    </submittedName>
</protein>
<evidence type="ECO:0000256" key="1">
    <source>
        <dbReference type="SAM" id="MobiDB-lite"/>
    </source>
</evidence>
<dbReference type="Ensembl" id="ENSPKIT00000018997.1">
    <property type="protein sequence ID" value="ENSPKIP00000038008.1"/>
    <property type="gene ID" value="ENSPKIG00000015964.1"/>
</dbReference>
<organism evidence="2 3">
    <name type="scientific">Paramormyrops kingsleyae</name>
    <dbReference type="NCBI Taxonomy" id="1676925"/>
    <lineage>
        <taxon>Eukaryota</taxon>
        <taxon>Metazoa</taxon>
        <taxon>Chordata</taxon>
        <taxon>Craniata</taxon>
        <taxon>Vertebrata</taxon>
        <taxon>Euteleostomi</taxon>
        <taxon>Actinopterygii</taxon>
        <taxon>Neopterygii</taxon>
        <taxon>Teleostei</taxon>
        <taxon>Osteoglossocephala</taxon>
        <taxon>Osteoglossomorpha</taxon>
        <taxon>Osteoglossiformes</taxon>
        <taxon>Mormyridae</taxon>
        <taxon>Paramormyrops</taxon>
    </lineage>
</organism>